<dbReference type="AlphaFoldDB" id="A0A699IMI5"/>
<dbReference type="GO" id="GO:0003964">
    <property type="term" value="F:RNA-directed DNA polymerase activity"/>
    <property type="evidence" value="ECO:0007669"/>
    <property type="project" value="UniProtKB-KW"/>
</dbReference>
<protein>
    <submittedName>
        <fullName evidence="1">Putative reverse transcriptase domain-containing protein</fullName>
    </submittedName>
</protein>
<reference evidence="1" key="1">
    <citation type="journal article" date="2019" name="Sci. Rep.">
        <title>Draft genome of Tanacetum cinerariifolium, the natural source of mosquito coil.</title>
        <authorList>
            <person name="Yamashiro T."/>
            <person name="Shiraishi A."/>
            <person name="Satake H."/>
            <person name="Nakayama K."/>
        </authorList>
    </citation>
    <scope>NUCLEOTIDE SEQUENCE</scope>
</reference>
<dbReference type="SUPFAM" id="SSF56672">
    <property type="entry name" value="DNA/RNA polymerases"/>
    <property type="match status" value="1"/>
</dbReference>
<proteinExistence type="predicted"/>
<accession>A0A699IMI5</accession>
<organism evidence="1">
    <name type="scientific">Tanacetum cinerariifolium</name>
    <name type="common">Dalmatian daisy</name>
    <name type="synonym">Chrysanthemum cinerariifolium</name>
    <dbReference type="NCBI Taxonomy" id="118510"/>
    <lineage>
        <taxon>Eukaryota</taxon>
        <taxon>Viridiplantae</taxon>
        <taxon>Streptophyta</taxon>
        <taxon>Embryophyta</taxon>
        <taxon>Tracheophyta</taxon>
        <taxon>Spermatophyta</taxon>
        <taxon>Magnoliopsida</taxon>
        <taxon>eudicotyledons</taxon>
        <taxon>Gunneridae</taxon>
        <taxon>Pentapetalae</taxon>
        <taxon>asterids</taxon>
        <taxon>campanulids</taxon>
        <taxon>Asterales</taxon>
        <taxon>Asteraceae</taxon>
        <taxon>Asteroideae</taxon>
        <taxon>Anthemideae</taxon>
        <taxon>Anthemidinae</taxon>
        <taxon>Tanacetum</taxon>
    </lineage>
</organism>
<sequence>VRDFPGVFLDYLSRLPPLYEIKFWIELIPGAVPVAKSPYRLEALVLFVKKKDGSFKMCIDYRELNKLTVKNRYSLLIIDDLLDQLQGSQFFSKMDLRFIENFSKIAKSLTILTQKFKTSIGVNMDDPSITMEEYIRLEEERARKHAIVFNDMLTSEAPLSYEPMVSSLNDENDFGVSFDDSDDEDYMVIFDKNSFFYKQIRAKDLKTDLKNDNDKVNMPFLPSPEPTVSYFDDLDFFKDFENEFPAIFYNDAQTSKSDLLA</sequence>
<dbReference type="InterPro" id="IPR043502">
    <property type="entry name" value="DNA/RNA_pol_sf"/>
</dbReference>
<dbReference type="Gene3D" id="3.30.70.270">
    <property type="match status" value="1"/>
</dbReference>
<feature type="non-terminal residue" evidence="1">
    <location>
        <position position="1"/>
    </location>
</feature>
<dbReference type="Gene3D" id="3.10.10.10">
    <property type="entry name" value="HIV Type 1 Reverse Transcriptase, subunit A, domain 1"/>
    <property type="match status" value="1"/>
</dbReference>
<dbReference type="InterPro" id="IPR043128">
    <property type="entry name" value="Rev_trsase/Diguanyl_cyclase"/>
</dbReference>
<keyword evidence="1" id="KW-0548">Nucleotidyltransferase</keyword>
<name>A0A699IMI5_TANCI</name>
<keyword evidence="1" id="KW-0695">RNA-directed DNA polymerase</keyword>
<evidence type="ECO:0000313" key="1">
    <source>
        <dbReference type="EMBL" id="GEZ74567.1"/>
    </source>
</evidence>
<dbReference type="PANTHER" id="PTHR15503">
    <property type="entry name" value="LDOC1 RELATED"/>
    <property type="match status" value="1"/>
</dbReference>
<keyword evidence="1" id="KW-0808">Transferase</keyword>
<dbReference type="InterPro" id="IPR032567">
    <property type="entry name" value="RTL1-rel"/>
</dbReference>
<gene>
    <name evidence="1" type="ORF">Tci_546540</name>
</gene>
<dbReference type="PANTHER" id="PTHR15503:SF45">
    <property type="entry name" value="RNA-DIRECTED DNA POLYMERASE HOMOLOG"/>
    <property type="match status" value="1"/>
</dbReference>
<dbReference type="EMBL" id="BKCJ010317984">
    <property type="protein sequence ID" value="GEZ74567.1"/>
    <property type="molecule type" value="Genomic_DNA"/>
</dbReference>
<comment type="caution">
    <text evidence="1">The sequence shown here is derived from an EMBL/GenBank/DDBJ whole genome shotgun (WGS) entry which is preliminary data.</text>
</comment>